<reference evidence="1" key="1">
    <citation type="submission" date="2020-03" db="EMBL/GenBank/DDBJ databases">
        <title>The deep terrestrial virosphere.</title>
        <authorList>
            <person name="Holmfeldt K."/>
            <person name="Nilsson E."/>
            <person name="Simone D."/>
            <person name="Lopez-Fernandez M."/>
            <person name="Wu X."/>
            <person name="de Brujin I."/>
            <person name="Lundin D."/>
            <person name="Andersson A."/>
            <person name="Bertilsson S."/>
            <person name="Dopson M."/>
        </authorList>
    </citation>
    <scope>NUCLEOTIDE SEQUENCE</scope>
    <source>
        <strain evidence="1">MM171A00439</strain>
        <strain evidence="2">MM171B00856</strain>
    </source>
</reference>
<dbReference type="EMBL" id="MT143830">
    <property type="protein sequence ID" value="QJB03195.1"/>
    <property type="molecule type" value="Genomic_DNA"/>
</dbReference>
<accession>A0A6M3M5F0</accession>
<organism evidence="1">
    <name type="scientific">viral metagenome</name>
    <dbReference type="NCBI Taxonomy" id="1070528"/>
    <lineage>
        <taxon>unclassified sequences</taxon>
        <taxon>metagenomes</taxon>
        <taxon>organismal metagenomes</taxon>
    </lineage>
</organism>
<name>A0A6M3M5F0_9ZZZZ</name>
<gene>
    <name evidence="1" type="ORF">MM171A00439_0028</name>
    <name evidence="2" type="ORF">MM171B00856_0008</name>
</gene>
<sequence>MESKTCDMACEILQKTRDGDNLAPRHLKLVENAVNGFLNDKGMAAFTDLHSDCMKGYKKPWFHDVEHLTIDHPGYVYWKGIRVEHYAPSSAYTDESKKSAQELGRRCLILEGRGEEISLRSVIWDWPD</sequence>
<evidence type="ECO:0000313" key="2">
    <source>
        <dbReference type="EMBL" id="QJB03195.1"/>
    </source>
</evidence>
<dbReference type="EMBL" id="MT143694">
    <property type="protein sequence ID" value="QJB00476.1"/>
    <property type="molecule type" value="Genomic_DNA"/>
</dbReference>
<protein>
    <submittedName>
        <fullName evidence="1">Uncharacterized protein</fullName>
    </submittedName>
</protein>
<proteinExistence type="predicted"/>
<evidence type="ECO:0000313" key="1">
    <source>
        <dbReference type="EMBL" id="QJB00476.1"/>
    </source>
</evidence>
<dbReference type="AlphaFoldDB" id="A0A6M3M5F0"/>